<evidence type="ECO:0000313" key="8">
    <source>
        <dbReference type="Proteomes" id="UP000310353"/>
    </source>
</evidence>
<dbReference type="Pfam" id="PF00557">
    <property type="entry name" value="Peptidase_M24"/>
    <property type="match status" value="1"/>
</dbReference>
<organism evidence="7 8">
    <name type="scientific">Campylobacter aviculae</name>
    <dbReference type="NCBI Taxonomy" id="2510190"/>
    <lineage>
        <taxon>Bacteria</taxon>
        <taxon>Pseudomonadati</taxon>
        <taxon>Campylobacterota</taxon>
        <taxon>Epsilonproteobacteria</taxon>
        <taxon>Campylobacterales</taxon>
        <taxon>Campylobacteraceae</taxon>
        <taxon>Campylobacter</taxon>
    </lineage>
</organism>
<dbReference type="InterPro" id="IPR032416">
    <property type="entry name" value="Peptidase_M24_C"/>
</dbReference>
<dbReference type="GO" id="GO:0046872">
    <property type="term" value="F:metal ion binding"/>
    <property type="evidence" value="ECO:0007669"/>
    <property type="project" value="UniProtKB-KW"/>
</dbReference>
<proteinExistence type="inferred from homology"/>
<evidence type="ECO:0000259" key="4">
    <source>
        <dbReference type="Pfam" id="PF00557"/>
    </source>
</evidence>
<sequence>MNTYKQRVLDLRALMQKNNIDAYLILSADPHLSEYLPEYYKNKTFISGFTGSVGSVLITQNEAFLWVDGRYWLQADKELQGSSIVLQKQGANNTITKWLENNLDKNQILGVDFRLFPLSLKKDLQKTCKANLKHIDLITPLWHDRPALPKEKIYEHESQYCSHLRNEKLQLVRQKMKNLNAHAHLISSLDDIAWLTNLRGNDVDYNPIFLSHLLILEDKALLFVDSLKINPDLEKKLNSDGIWLKNYDEITIELKKLQNTNLLIEPLKMTALLIDSLDKSVKIIEEINPSTHLKATKNVKEITHIQNAMIEDGVALCKFFAWLEEAIENNELISELDIDIKAREFRAQSEYYLNDSFATIAGFNENAAYPHYKATKESFAYLKKDGLLLIDSGGQYKNGTTDITRVVPIGKPNEEQIHDYTLVLKAHIAISSTIFPKDIAMPLLDAITRAPLWQEQLDYIHGTGHGVGYFLNVHEGPQVLSYLTPALEKTKAKEGMLTSIEPGIYKANKWGIRLENLVIHTKVENPKNTDFGEFLYFKPVTLCPFEISCIDTNLLDEKEKTWLNNYHKEVFKKLSPKLKNHIKALNWLEKRTKAIL</sequence>
<dbReference type="SUPFAM" id="SSF53092">
    <property type="entry name" value="Creatinase/prolidase N-terminal domain"/>
    <property type="match status" value="1"/>
</dbReference>
<dbReference type="InterPro" id="IPR029149">
    <property type="entry name" value="Creatin/AminoP/Spt16_N"/>
</dbReference>
<keyword evidence="7" id="KW-0645">Protease</keyword>
<dbReference type="InterPro" id="IPR033740">
    <property type="entry name" value="Pept_M24B"/>
</dbReference>
<dbReference type="InterPro" id="IPR036005">
    <property type="entry name" value="Creatinase/aminopeptidase-like"/>
</dbReference>
<dbReference type="Pfam" id="PF16188">
    <property type="entry name" value="Peptidase_M24_C"/>
    <property type="match status" value="1"/>
</dbReference>
<dbReference type="InterPro" id="IPR000587">
    <property type="entry name" value="Creatinase_N"/>
</dbReference>
<dbReference type="Proteomes" id="UP000310353">
    <property type="component" value="Unassembled WGS sequence"/>
</dbReference>
<comment type="caution">
    <text evidence="7">The sequence shown here is derived from an EMBL/GenBank/DDBJ whole genome shotgun (WGS) entry which is preliminary data.</text>
</comment>
<evidence type="ECO:0000256" key="2">
    <source>
        <dbReference type="ARBA" id="ARBA00022723"/>
    </source>
</evidence>
<gene>
    <name evidence="7" type="ORF">CQA76_04200</name>
</gene>
<evidence type="ECO:0000259" key="5">
    <source>
        <dbReference type="Pfam" id="PF01321"/>
    </source>
</evidence>
<feature type="domain" description="Peptidase M24" evidence="4">
    <location>
        <begin position="305"/>
        <end position="521"/>
    </location>
</feature>
<comment type="similarity">
    <text evidence="1">Belongs to the peptidase M24B family.</text>
</comment>
<dbReference type="RefSeq" id="WP_137622198.1">
    <property type="nucleotide sequence ID" value="NZ_NXMA01000006.1"/>
</dbReference>
<dbReference type="Gene3D" id="3.40.350.10">
    <property type="entry name" value="Creatinase/prolidase N-terminal domain"/>
    <property type="match status" value="2"/>
</dbReference>
<feature type="domain" description="Creatinase N-terminal" evidence="5">
    <location>
        <begin position="7"/>
        <end position="136"/>
    </location>
</feature>
<dbReference type="AlphaFoldDB" id="A0A4U7BKZ2"/>
<feature type="domain" description="Peptidase M24 C-terminal" evidence="6">
    <location>
        <begin position="533"/>
        <end position="595"/>
    </location>
</feature>
<dbReference type="PANTHER" id="PTHR43763">
    <property type="entry name" value="XAA-PRO AMINOPEPTIDASE 1"/>
    <property type="match status" value="1"/>
</dbReference>
<name>A0A4U7BKZ2_9BACT</name>
<dbReference type="EMBL" id="NXMA01000006">
    <property type="protein sequence ID" value="TKX32289.1"/>
    <property type="molecule type" value="Genomic_DNA"/>
</dbReference>
<dbReference type="CDD" id="cd01085">
    <property type="entry name" value="APP"/>
    <property type="match status" value="1"/>
</dbReference>
<dbReference type="OrthoDB" id="9806388at2"/>
<dbReference type="Pfam" id="PF01321">
    <property type="entry name" value="Creatinase_N"/>
    <property type="match status" value="1"/>
</dbReference>
<keyword evidence="7" id="KW-0031">Aminopeptidase</keyword>
<evidence type="ECO:0000313" key="7">
    <source>
        <dbReference type="EMBL" id="TKX32289.1"/>
    </source>
</evidence>
<dbReference type="InterPro" id="IPR050422">
    <property type="entry name" value="X-Pro_aminopeptidase_P"/>
</dbReference>
<evidence type="ECO:0000256" key="1">
    <source>
        <dbReference type="ARBA" id="ARBA00008766"/>
    </source>
</evidence>
<evidence type="ECO:0000259" key="6">
    <source>
        <dbReference type="Pfam" id="PF16188"/>
    </source>
</evidence>
<dbReference type="PANTHER" id="PTHR43763:SF6">
    <property type="entry name" value="XAA-PRO AMINOPEPTIDASE 1"/>
    <property type="match status" value="1"/>
</dbReference>
<dbReference type="Gene3D" id="3.90.230.10">
    <property type="entry name" value="Creatinase/methionine aminopeptidase superfamily"/>
    <property type="match status" value="1"/>
</dbReference>
<dbReference type="GO" id="GO:0005737">
    <property type="term" value="C:cytoplasm"/>
    <property type="evidence" value="ECO:0007669"/>
    <property type="project" value="UniProtKB-ARBA"/>
</dbReference>
<accession>A0A4U7BKZ2</accession>
<keyword evidence="2" id="KW-0479">Metal-binding</keyword>
<keyword evidence="8" id="KW-1185">Reference proteome</keyword>
<dbReference type="FunFam" id="3.90.230.10:FF:000004">
    <property type="entry name" value="xaa-Pro aminopeptidase 1 isoform X1"/>
    <property type="match status" value="1"/>
</dbReference>
<evidence type="ECO:0000256" key="3">
    <source>
        <dbReference type="ARBA" id="ARBA00022801"/>
    </source>
</evidence>
<dbReference type="Pfam" id="PF16189">
    <property type="entry name" value="Creatinase_N_2"/>
    <property type="match status" value="1"/>
</dbReference>
<reference evidence="7 8" key="1">
    <citation type="submission" date="2018-05" db="EMBL/GenBank/DDBJ databases">
        <title>Novel Campyloabacter and Helicobacter Species and Strains.</title>
        <authorList>
            <person name="Mannion A.J."/>
            <person name="Shen Z."/>
            <person name="Fox J.G."/>
        </authorList>
    </citation>
    <scope>NUCLEOTIDE SEQUENCE [LARGE SCALE GENOMIC DNA]</scope>
    <source>
        <strain evidence="8">MIT17-670</strain>
    </source>
</reference>
<dbReference type="GO" id="GO:0070006">
    <property type="term" value="F:metalloaminopeptidase activity"/>
    <property type="evidence" value="ECO:0007669"/>
    <property type="project" value="InterPro"/>
</dbReference>
<protein>
    <submittedName>
        <fullName evidence="7">Xaa-Pro aminopeptidase</fullName>
    </submittedName>
</protein>
<keyword evidence="3" id="KW-0378">Hydrolase</keyword>
<dbReference type="InterPro" id="IPR000994">
    <property type="entry name" value="Pept_M24"/>
</dbReference>
<dbReference type="SUPFAM" id="SSF55920">
    <property type="entry name" value="Creatinase/aminopeptidase"/>
    <property type="match status" value="1"/>
</dbReference>